<evidence type="ECO:0000313" key="2">
    <source>
        <dbReference type="EMBL" id="SJZ62055.1"/>
    </source>
</evidence>
<proteinExistence type="predicted"/>
<feature type="transmembrane region" description="Helical" evidence="1">
    <location>
        <begin position="62"/>
        <end position="79"/>
    </location>
</feature>
<feature type="transmembrane region" description="Helical" evidence="1">
    <location>
        <begin position="141"/>
        <end position="162"/>
    </location>
</feature>
<protein>
    <submittedName>
        <fullName evidence="2">Uncharacterized protein</fullName>
    </submittedName>
</protein>
<evidence type="ECO:0000313" key="3">
    <source>
        <dbReference type="Proteomes" id="UP000190449"/>
    </source>
</evidence>
<organism evidence="2 3">
    <name type="scientific">Fibrobacter intestinalis</name>
    <dbReference type="NCBI Taxonomy" id="28122"/>
    <lineage>
        <taxon>Bacteria</taxon>
        <taxon>Pseudomonadati</taxon>
        <taxon>Fibrobacterota</taxon>
        <taxon>Fibrobacteria</taxon>
        <taxon>Fibrobacterales</taxon>
        <taxon>Fibrobacteraceae</taxon>
        <taxon>Fibrobacter</taxon>
    </lineage>
</organism>
<accession>A0A1T4M576</accession>
<dbReference type="EMBL" id="FUWU01000015">
    <property type="protein sequence ID" value="SJZ62055.1"/>
    <property type="molecule type" value="Genomic_DNA"/>
</dbReference>
<keyword evidence="1" id="KW-1133">Transmembrane helix</keyword>
<keyword evidence="1" id="KW-0812">Transmembrane</keyword>
<dbReference type="AlphaFoldDB" id="A0A1T4M576"/>
<sequence>MQTFLEKLKFFVMRNALLKQIFSGVKENFKQCREILAARKLEASNEKTETGESFPWKNSTLAILRWTFLFAILCVPLFSQKYSSAKKAFRDGVLNGTFSRLGAATEQKGDRREHVRQGKPLAEVRIHGLGVDFRQICKEPVGIFILCVLTSSQILLIFRLSFIKTFAEEYFCEIHCWVGLRPEPPDFPKFSFQ</sequence>
<keyword evidence="1" id="KW-0472">Membrane</keyword>
<gene>
    <name evidence="2" type="ORF">SAMN02745108_01135</name>
</gene>
<dbReference type="Proteomes" id="UP000190449">
    <property type="component" value="Unassembled WGS sequence"/>
</dbReference>
<name>A0A1T4M576_9BACT</name>
<evidence type="ECO:0000256" key="1">
    <source>
        <dbReference type="SAM" id="Phobius"/>
    </source>
</evidence>
<reference evidence="2 3" key="1">
    <citation type="submission" date="2017-02" db="EMBL/GenBank/DDBJ databases">
        <authorList>
            <person name="Peterson S.W."/>
        </authorList>
    </citation>
    <scope>NUCLEOTIDE SEQUENCE [LARGE SCALE GENOMIC DNA]</scope>
    <source>
        <strain evidence="2 3">ATCC 43854</strain>
    </source>
</reference>